<sequence length="90" mass="10546">MSTVAGQDQVRTAQPEAKLMVTAWYYPERLKILAMTLFGNYPEVSLTERQSTTRKIALHQLEKHKNNEYQNEPNKRFFINRMLAQIAFIS</sequence>
<keyword evidence="2" id="KW-1185">Reference proteome</keyword>
<name>A0ABX5V3L7_9GAMM</name>
<evidence type="ECO:0000313" key="2">
    <source>
        <dbReference type="Proteomes" id="UP000303847"/>
    </source>
</evidence>
<organism evidence="1 2">
    <name type="scientific">Brenneria nigrifluens DSM 30175 = ATCC 13028</name>
    <dbReference type="NCBI Taxonomy" id="1121120"/>
    <lineage>
        <taxon>Bacteria</taxon>
        <taxon>Pseudomonadati</taxon>
        <taxon>Pseudomonadota</taxon>
        <taxon>Gammaproteobacteria</taxon>
        <taxon>Enterobacterales</taxon>
        <taxon>Pectobacteriaceae</taxon>
        <taxon>Brenneria</taxon>
    </lineage>
</organism>
<reference evidence="1 2" key="1">
    <citation type="submission" date="2018-11" db="EMBL/GenBank/DDBJ databases">
        <title>Genome sequences of Brenneria nigrifluens and Brenneria rubrifaciens.</title>
        <authorList>
            <person name="Poret-Peterson A.T."/>
            <person name="McClean A.E."/>
            <person name="Kluepfel D.A."/>
        </authorList>
    </citation>
    <scope>NUCLEOTIDE SEQUENCE [LARGE SCALE GENOMIC DNA]</scope>
    <source>
        <strain evidence="1 2">ATCC 13028</strain>
    </source>
</reference>
<dbReference type="EMBL" id="CP034036">
    <property type="protein sequence ID" value="QCR06311.1"/>
    <property type="molecule type" value="Genomic_DNA"/>
</dbReference>
<gene>
    <name evidence="1" type="ORF">EH206_20470</name>
</gene>
<dbReference type="RefSeq" id="WP_136163967.1">
    <property type="nucleotide sequence ID" value="NZ_CP034036.1"/>
</dbReference>
<proteinExistence type="predicted"/>
<dbReference type="Proteomes" id="UP000303847">
    <property type="component" value="Chromosome"/>
</dbReference>
<protein>
    <submittedName>
        <fullName evidence="1">Uncharacterized protein</fullName>
    </submittedName>
</protein>
<accession>A0ABX5V3L7</accession>
<evidence type="ECO:0000313" key="1">
    <source>
        <dbReference type="EMBL" id="QCR06311.1"/>
    </source>
</evidence>